<feature type="domain" description="AMP-dependent synthetase/ligase" evidence="3">
    <location>
        <begin position="203"/>
        <end position="441"/>
    </location>
</feature>
<keyword evidence="5" id="KW-1185">Reference proteome</keyword>
<evidence type="ECO:0000259" key="3">
    <source>
        <dbReference type="Pfam" id="PF00501"/>
    </source>
</evidence>
<dbReference type="Pfam" id="PF00501">
    <property type="entry name" value="AMP-binding"/>
    <property type="match status" value="2"/>
</dbReference>
<dbReference type="Proteomes" id="UP000575985">
    <property type="component" value="Unassembled WGS sequence"/>
</dbReference>
<comment type="caution">
    <text evidence="4">The sequence shown here is derived from an EMBL/GenBank/DDBJ whole genome shotgun (WGS) entry which is preliminary data.</text>
</comment>
<feature type="compositionally biased region" description="Low complexity" evidence="1">
    <location>
        <begin position="519"/>
        <end position="528"/>
    </location>
</feature>
<dbReference type="PANTHER" id="PTHR43272">
    <property type="entry name" value="LONG-CHAIN-FATTY-ACID--COA LIGASE"/>
    <property type="match status" value="1"/>
</dbReference>
<feature type="domain" description="AMP-dependent synthetase/ligase" evidence="3">
    <location>
        <begin position="36"/>
        <end position="194"/>
    </location>
</feature>
<feature type="transmembrane region" description="Helical" evidence="2">
    <location>
        <begin position="76"/>
        <end position="95"/>
    </location>
</feature>
<accession>A0A853BUE9</accession>
<keyword evidence="4" id="KW-0436">Ligase</keyword>
<dbReference type="GO" id="GO:0004467">
    <property type="term" value="F:long-chain fatty acid-CoA ligase activity"/>
    <property type="evidence" value="ECO:0007669"/>
    <property type="project" value="UniProtKB-EC"/>
</dbReference>
<reference evidence="4 5" key="1">
    <citation type="submission" date="2020-07" db="EMBL/GenBank/DDBJ databases">
        <title>Sequencing the genomes of 1000 actinobacteria strains.</title>
        <authorList>
            <person name="Klenk H.-P."/>
        </authorList>
    </citation>
    <scope>NUCLEOTIDE SEQUENCE [LARGE SCALE GENOMIC DNA]</scope>
    <source>
        <strain evidence="4 5">DSM 45927</strain>
    </source>
</reference>
<feature type="compositionally biased region" description="Pro residues" evidence="1">
    <location>
        <begin position="529"/>
        <end position="558"/>
    </location>
</feature>
<evidence type="ECO:0000256" key="2">
    <source>
        <dbReference type="SAM" id="Phobius"/>
    </source>
</evidence>
<dbReference type="GO" id="GO:0016020">
    <property type="term" value="C:membrane"/>
    <property type="evidence" value="ECO:0007669"/>
    <property type="project" value="TreeGrafter"/>
</dbReference>
<evidence type="ECO:0000256" key="1">
    <source>
        <dbReference type="SAM" id="MobiDB-lite"/>
    </source>
</evidence>
<feature type="compositionally biased region" description="Pro residues" evidence="1">
    <location>
        <begin position="483"/>
        <end position="518"/>
    </location>
</feature>
<dbReference type="PANTHER" id="PTHR43272:SF52">
    <property type="entry name" value="AMP-DEPENDENT SYNTHETASE_LIGASE DOMAIN-CONTAINING PROTEIN"/>
    <property type="match status" value="1"/>
</dbReference>
<proteinExistence type="predicted"/>
<organism evidence="4 5">
    <name type="scientific">Streptomonospora nanhaiensis</name>
    <dbReference type="NCBI Taxonomy" id="1323731"/>
    <lineage>
        <taxon>Bacteria</taxon>
        <taxon>Bacillati</taxon>
        <taxon>Actinomycetota</taxon>
        <taxon>Actinomycetes</taxon>
        <taxon>Streptosporangiales</taxon>
        <taxon>Nocardiopsidaceae</taxon>
        <taxon>Streptomonospora</taxon>
    </lineage>
</organism>
<feature type="region of interest" description="Disordered" evidence="1">
    <location>
        <begin position="477"/>
        <end position="564"/>
    </location>
</feature>
<evidence type="ECO:0000313" key="4">
    <source>
        <dbReference type="EMBL" id="NYI98604.1"/>
    </source>
</evidence>
<protein>
    <submittedName>
        <fullName evidence="4">Long-chain acyl-CoA synthetase</fullName>
        <ecNumber evidence="4">6.2.1.3</ecNumber>
    </submittedName>
</protein>
<sequence>MRHRRRDPLYADPPLAGLAELPLQDTVAGFARPAGGGWQRVSAADFRRDVAAAAKGLAATGLDRGDRLVLACGTRYEWAVIAFATWAMGAVVVPLHPALSQARLRHVLADVRADAIVVENPAHAPVVAEARRMLPGLVRTWWVDGQPGRVEAGPAGAPATALQEITAAGVYMDHSVVANRSSTVGPQDIAVLSYPLLGHRVHGAAITHGNLIYSAAAQVDLVRPLLDEIPEGEADTLLHLPLAGVAAQNLLVACMMAGVRVAFPAPGGTRTPLRQTRAYGPTVVIARAGHLESAYTRERAAEHARPDKPGWDRKRAFDAAVEHAIKVGKGTKRGRPGVFGRVSHAMHEWLYTQFRDRFGSRARIILCSGQPSDRMRQFFTGAGMHVVQGFGIAETSGPLAVRLPGPDPEGAAGRPLAGMELRDGPGGEVEARGTTVFRGYWNTPDSAVTPTHFADGWLRTGLLGRLERDGSVTITGRVARAPQGPPPLPQAPIAPPVAPPPVTAPPVAPHTPYAPPHAPQSASPYHPYGAPPPPPGPPMPPAPSASPAAPPGAAPWPDPLRVEP</sequence>
<keyword evidence="2" id="KW-0812">Transmembrane</keyword>
<dbReference type="EMBL" id="JACCFO010000001">
    <property type="protein sequence ID" value="NYI98604.1"/>
    <property type="molecule type" value="Genomic_DNA"/>
</dbReference>
<keyword evidence="2" id="KW-1133">Transmembrane helix</keyword>
<dbReference type="EC" id="6.2.1.3" evidence="4"/>
<dbReference type="AlphaFoldDB" id="A0A853BUE9"/>
<dbReference type="InterPro" id="IPR000873">
    <property type="entry name" value="AMP-dep_synth/lig_dom"/>
</dbReference>
<dbReference type="SUPFAM" id="SSF56801">
    <property type="entry name" value="Acetyl-CoA synthetase-like"/>
    <property type="match status" value="1"/>
</dbReference>
<dbReference type="InterPro" id="IPR042099">
    <property type="entry name" value="ANL_N_sf"/>
</dbReference>
<dbReference type="Gene3D" id="3.40.50.12780">
    <property type="entry name" value="N-terminal domain of ligase-like"/>
    <property type="match status" value="1"/>
</dbReference>
<name>A0A853BUE9_9ACTN</name>
<keyword evidence="2" id="KW-0472">Membrane</keyword>
<gene>
    <name evidence="4" type="ORF">HNR12_004881</name>
</gene>
<evidence type="ECO:0000313" key="5">
    <source>
        <dbReference type="Proteomes" id="UP000575985"/>
    </source>
</evidence>
<dbReference type="RefSeq" id="WP_179769722.1">
    <property type="nucleotide sequence ID" value="NZ_JACCFO010000001.1"/>
</dbReference>